<protein>
    <submittedName>
        <fullName evidence="1">Uncharacterized protein</fullName>
    </submittedName>
</protein>
<dbReference type="Proteomes" id="UP001064200">
    <property type="component" value="Segment"/>
</dbReference>
<evidence type="ECO:0000313" key="2">
    <source>
        <dbReference type="Proteomes" id="UP001064200"/>
    </source>
</evidence>
<accession>A0A976SGZ2</accession>
<name>A0A976SGZ2_9CAUD</name>
<gene>
    <name evidence="1" type="ORF">IVIADoCa2_36</name>
</gene>
<evidence type="ECO:0000313" key="1">
    <source>
        <dbReference type="EMBL" id="UVB03013.1"/>
    </source>
</evidence>
<organism evidence="1 2">
    <name type="scientific">Xanthomonas phage vB_Xar_IVIA-DoCa2</name>
    <dbReference type="NCBI Taxonomy" id="2970491"/>
    <lineage>
        <taxon>Viruses</taxon>
        <taxon>Duplodnaviria</taxon>
        <taxon>Heunggongvirae</taxon>
        <taxon>Uroviricota</taxon>
        <taxon>Caudoviricetes</taxon>
        <taxon>Autographivirales</taxon>
        <taxon>Autonotataviridae</taxon>
        <taxon>Gujervirinae</taxon>
        <taxon>Pradovirus</taxon>
        <taxon>Pradovirus IVIADoCa2</taxon>
    </lineage>
</organism>
<reference evidence="1" key="1">
    <citation type="submission" date="2022-06" db="EMBL/GenBank/DDBJ databases">
        <title>Comparative analysis of new lytic phages for the biological control of phytopathogenic Xanthomonas spp.</title>
        <authorList>
            <person name="Domingo-Calap M.L."/>
            <person name="Bernabeu-Gimeno M."/>
            <person name="Aure C.M."/>
            <person name="Marco-Noales E."/>
            <person name="Domingo-Calap P."/>
        </authorList>
    </citation>
    <scope>NUCLEOTIDE SEQUENCE</scope>
</reference>
<proteinExistence type="predicted"/>
<keyword evidence="2" id="KW-1185">Reference proteome</keyword>
<sequence>MGSLVGGGSAKKAALKQAAAIDRQTNLQTQQTNYQIQAMADQMATAAAQQAASEYAEKLLSAPIETVDVTLGTSDLDLKTDDLIGRRRTTRQQYQRIVPTAQSRLTGTSGSDLL</sequence>
<dbReference type="EMBL" id="ON911539">
    <property type="protein sequence ID" value="UVB03013.1"/>
    <property type="molecule type" value="Genomic_DNA"/>
</dbReference>